<sequence length="73" mass="8542">MSKVSPHIDLGTGYVQISRLPFDQAIKIREFIPQSSILSFNTSEGFIADVLEYSQYEYWFDFHHESYEADFSI</sequence>
<organism evidence="1 2">
    <name type="scientific">Roseivirga spongicola</name>
    <dbReference type="NCBI Taxonomy" id="333140"/>
    <lineage>
        <taxon>Bacteria</taxon>
        <taxon>Pseudomonadati</taxon>
        <taxon>Bacteroidota</taxon>
        <taxon>Cytophagia</taxon>
        <taxon>Cytophagales</taxon>
        <taxon>Roseivirgaceae</taxon>
        <taxon>Roseivirga</taxon>
    </lineage>
</organism>
<keyword evidence="2" id="KW-1185">Reference proteome</keyword>
<dbReference type="RefSeq" id="WP_068216135.1">
    <property type="nucleotide sequence ID" value="NZ_LRPC01000001.1"/>
</dbReference>
<name>A0A150XFV7_9BACT</name>
<dbReference type="Proteomes" id="UP000075606">
    <property type="component" value="Unassembled WGS sequence"/>
</dbReference>
<dbReference type="EMBL" id="LRPC01000001">
    <property type="protein sequence ID" value="KYG77610.1"/>
    <property type="molecule type" value="Genomic_DNA"/>
</dbReference>
<comment type="caution">
    <text evidence="1">The sequence shown here is derived from an EMBL/GenBank/DDBJ whole genome shotgun (WGS) entry which is preliminary data.</text>
</comment>
<proteinExistence type="predicted"/>
<dbReference type="AlphaFoldDB" id="A0A150XFV7"/>
<evidence type="ECO:0000313" key="1">
    <source>
        <dbReference type="EMBL" id="KYG77610.1"/>
    </source>
</evidence>
<gene>
    <name evidence="1" type="ORF">AWW68_02225</name>
</gene>
<reference evidence="1 2" key="1">
    <citation type="submission" date="2016-01" db="EMBL/GenBank/DDBJ databases">
        <title>Genome sequencing of Roseivirga spongicola UST030701-084.</title>
        <authorList>
            <person name="Selvaratnam C."/>
            <person name="Thevarajoo S."/>
            <person name="Goh K.M."/>
            <person name="Ee R."/>
            <person name="Chan K.-G."/>
            <person name="Chong C.S."/>
        </authorList>
    </citation>
    <scope>NUCLEOTIDE SEQUENCE [LARGE SCALE GENOMIC DNA]</scope>
    <source>
        <strain evidence="1 2">UST030701-084</strain>
    </source>
</reference>
<dbReference type="OrthoDB" id="982438at2"/>
<evidence type="ECO:0000313" key="2">
    <source>
        <dbReference type="Proteomes" id="UP000075606"/>
    </source>
</evidence>
<accession>A0A150XFV7</accession>
<protein>
    <submittedName>
        <fullName evidence="1">Uncharacterized protein</fullName>
    </submittedName>
</protein>